<accession>A0ABD5NYY6</accession>
<dbReference type="Proteomes" id="UP001595821">
    <property type="component" value="Unassembled WGS sequence"/>
</dbReference>
<reference evidence="1 2" key="1">
    <citation type="journal article" date="2014" name="Int. J. Syst. Evol. Microbiol.">
        <title>Complete genome sequence of Corynebacterium casei LMG S-19264T (=DSM 44701T), isolated from a smear-ripened cheese.</title>
        <authorList>
            <consortium name="US DOE Joint Genome Institute (JGI-PGF)"/>
            <person name="Walter F."/>
            <person name="Albersmeier A."/>
            <person name="Kalinowski J."/>
            <person name="Ruckert C."/>
        </authorList>
    </citation>
    <scope>NUCLEOTIDE SEQUENCE [LARGE SCALE GENOMIC DNA]</scope>
    <source>
        <strain evidence="1 2">IBRC-M 10912</strain>
    </source>
</reference>
<sequence>MTSHHPGDESPSTITEPIVDYESLRTRDDVAFHEQTDVVDEEIVDEVAALADLAGVGITNHDGDLLFRRLTDTCSWKIPVAPVDPEADFATAIAEHVRETIGFAVELDGIEGVWDVRVQTADGEKTASRGFVTFSASTVSGSYDLTAATPQGDPVEDAAWFDELPAGADEIPGTELFVD</sequence>
<dbReference type="RefSeq" id="WP_246965941.1">
    <property type="nucleotide sequence ID" value="NZ_CP095397.1"/>
</dbReference>
<evidence type="ECO:0000313" key="2">
    <source>
        <dbReference type="Proteomes" id="UP001595821"/>
    </source>
</evidence>
<comment type="caution">
    <text evidence="1">The sequence shown here is derived from an EMBL/GenBank/DDBJ whole genome shotgun (WGS) entry which is preliminary data.</text>
</comment>
<name>A0ABD5NYY6_9EURY</name>
<proteinExistence type="predicted"/>
<dbReference type="GeneID" id="71853950"/>
<organism evidence="1 2">
    <name type="scientific">Natribaculum luteum</name>
    <dbReference type="NCBI Taxonomy" id="1586232"/>
    <lineage>
        <taxon>Archaea</taxon>
        <taxon>Methanobacteriati</taxon>
        <taxon>Methanobacteriota</taxon>
        <taxon>Stenosarchaea group</taxon>
        <taxon>Halobacteria</taxon>
        <taxon>Halobacteriales</taxon>
        <taxon>Natrialbaceae</taxon>
        <taxon>Natribaculum</taxon>
    </lineage>
</organism>
<dbReference type="AlphaFoldDB" id="A0ABD5NYY6"/>
<evidence type="ECO:0000313" key="1">
    <source>
        <dbReference type="EMBL" id="MFC4247307.1"/>
    </source>
</evidence>
<dbReference type="Gene3D" id="3.90.79.10">
    <property type="entry name" value="Nucleoside Triphosphate Pyrophosphohydrolase"/>
    <property type="match status" value="1"/>
</dbReference>
<protein>
    <submittedName>
        <fullName evidence="1">Uncharacterized protein</fullName>
    </submittedName>
</protein>
<gene>
    <name evidence="1" type="ORF">ACFOZ7_09900</name>
</gene>
<dbReference type="EMBL" id="JBHSDJ010000029">
    <property type="protein sequence ID" value="MFC4247307.1"/>
    <property type="molecule type" value="Genomic_DNA"/>
</dbReference>